<feature type="domain" description="Type I restriction modification DNA specificity" evidence="4">
    <location>
        <begin position="270"/>
        <end position="420"/>
    </location>
</feature>
<keyword evidence="2" id="KW-0680">Restriction system</keyword>
<evidence type="ECO:0000256" key="3">
    <source>
        <dbReference type="ARBA" id="ARBA00023125"/>
    </source>
</evidence>
<sequence>MTGRYKAYSEYKEYNSAWFDFLPSHWQSVSLKWTSHLYSGGTPSKDNLSFWENGSIPWLNSGAVNQSLIEKPSAFITRDAFNNSSAKWIPKQSLVMALAGQGKTKGMVAQLAIDSTCNQSMAAIVPSKDISSRFLFWWLTSNYQKIRNMAGGDLRDGLNLELLGSISSPIFDRKEQQKIANFLDHETAKIDTLIAKQEKLIELIQEKRQAVISNAVTKGLNPDVPMKDSGVEWLGEVPEHWDRSRLGFECSVKARLGWKGLKADEYVPEGYIFLATPNIKGSDIDFENVNYITKQRYDESPEIMLQENDLLVTKDGSTTGTTNLVRSLPEPATVNSSIAVIRSRGNIHPEYLYYFFVSTYTQNVIKRMQGGMGVPHLFQADLRWFHILLPSNIEQKSIAKYLDIQTAKCDLIIKKATNAIQLMKERKTALILAAVTGKIDVRDWRPKGIQ</sequence>
<evidence type="ECO:0000313" key="5">
    <source>
        <dbReference type="EMBL" id="MBX6978748.1"/>
    </source>
</evidence>
<protein>
    <submittedName>
        <fullName evidence="5">Restriction endonuclease subunit S</fullName>
    </submittedName>
</protein>
<feature type="domain" description="Type I restriction modification DNA specificity" evidence="4">
    <location>
        <begin position="23"/>
        <end position="200"/>
    </location>
</feature>
<dbReference type="Pfam" id="PF01420">
    <property type="entry name" value="Methylase_S"/>
    <property type="match status" value="2"/>
</dbReference>
<keyword evidence="5" id="KW-0255">Endonuclease</keyword>
<dbReference type="InterPro" id="IPR052021">
    <property type="entry name" value="Type-I_RS_S_subunit"/>
</dbReference>
<keyword evidence="3" id="KW-0238">DNA-binding</keyword>
<dbReference type="GO" id="GO:0009307">
    <property type="term" value="P:DNA restriction-modification system"/>
    <property type="evidence" value="ECO:0007669"/>
    <property type="project" value="UniProtKB-KW"/>
</dbReference>
<dbReference type="InterPro" id="IPR044946">
    <property type="entry name" value="Restrct_endonuc_typeI_TRD_sf"/>
</dbReference>
<name>A0AAP2JTN5_PRORE</name>
<evidence type="ECO:0000259" key="4">
    <source>
        <dbReference type="Pfam" id="PF01420"/>
    </source>
</evidence>
<dbReference type="EMBL" id="SHDO01000001">
    <property type="protein sequence ID" value="MBX6978748.1"/>
    <property type="molecule type" value="Genomic_DNA"/>
</dbReference>
<dbReference type="Gene3D" id="3.90.220.20">
    <property type="entry name" value="DNA methylase specificity domains"/>
    <property type="match status" value="2"/>
</dbReference>
<dbReference type="GO" id="GO:0004519">
    <property type="term" value="F:endonuclease activity"/>
    <property type="evidence" value="ECO:0007669"/>
    <property type="project" value="UniProtKB-KW"/>
</dbReference>
<reference evidence="5" key="1">
    <citation type="submission" date="2019-02" db="EMBL/GenBank/DDBJ databases">
        <title>Genomic characterization of isolates from hospital effluents in KZN, South Africa.</title>
        <authorList>
            <person name="Ntshobeni N."/>
            <person name="Allam M."/>
            <person name="Ismail A."/>
            <person name="Amoako D."/>
            <person name="Essack S."/>
            <person name="Chenia H."/>
        </authorList>
    </citation>
    <scope>NUCLEOTIDE SEQUENCE</scope>
    <source>
        <strain evidence="5">AFE97_S1</strain>
    </source>
</reference>
<dbReference type="AlphaFoldDB" id="A0AAP2JTN5"/>
<dbReference type="GO" id="GO:0003677">
    <property type="term" value="F:DNA binding"/>
    <property type="evidence" value="ECO:0007669"/>
    <property type="project" value="UniProtKB-KW"/>
</dbReference>
<organism evidence="5 6">
    <name type="scientific">Providencia rettgeri</name>
    <dbReference type="NCBI Taxonomy" id="587"/>
    <lineage>
        <taxon>Bacteria</taxon>
        <taxon>Pseudomonadati</taxon>
        <taxon>Pseudomonadota</taxon>
        <taxon>Gammaproteobacteria</taxon>
        <taxon>Enterobacterales</taxon>
        <taxon>Morganellaceae</taxon>
        <taxon>Providencia</taxon>
    </lineage>
</organism>
<comment type="similarity">
    <text evidence="1">Belongs to the type-I restriction system S methylase family.</text>
</comment>
<gene>
    <name evidence="5" type="ORF">EX242_00420</name>
</gene>
<keyword evidence="5" id="KW-0378">Hydrolase</keyword>
<dbReference type="Proteomes" id="UP000824410">
    <property type="component" value="Unassembled WGS sequence"/>
</dbReference>
<dbReference type="PANTHER" id="PTHR30408:SF12">
    <property type="entry name" value="TYPE I RESTRICTION ENZYME MJAVIII SPECIFICITY SUBUNIT"/>
    <property type="match status" value="1"/>
</dbReference>
<evidence type="ECO:0000313" key="6">
    <source>
        <dbReference type="Proteomes" id="UP000824410"/>
    </source>
</evidence>
<dbReference type="SUPFAM" id="SSF116734">
    <property type="entry name" value="DNA methylase specificity domain"/>
    <property type="match status" value="2"/>
</dbReference>
<evidence type="ECO:0000256" key="2">
    <source>
        <dbReference type="ARBA" id="ARBA00022747"/>
    </source>
</evidence>
<proteinExistence type="inferred from homology"/>
<keyword evidence="5" id="KW-0540">Nuclease</keyword>
<dbReference type="CDD" id="cd17294">
    <property type="entry name" value="RMtype1_S_MmaC7ORF19P_TRD1-CR1_like"/>
    <property type="match status" value="1"/>
</dbReference>
<comment type="caution">
    <text evidence="5">The sequence shown here is derived from an EMBL/GenBank/DDBJ whole genome shotgun (WGS) entry which is preliminary data.</text>
</comment>
<dbReference type="PANTHER" id="PTHR30408">
    <property type="entry name" value="TYPE-1 RESTRICTION ENZYME ECOKI SPECIFICITY PROTEIN"/>
    <property type="match status" value="1"/>
</dbReference>
<dbReference type="Gene3D" id="1.10.287.1120">
    <property type="entry name" value="Bipartite methylase S protein"/>
    <property type="match status" value="1"/>
</dbReference>
<dbReference type="InterPro" id="IPR000055">
    <property type="entry name" value="Restrct_endonuc_typeI_TRD"/>
</dbReference>
<evidence type="ECO:0000256" key="1">
    <source>
        <dbReference type="ARBA" id="ARBA00010923"/>
    </source>
</evidence>
<dbReference type="RefSeq" id="WP_131680563.1">
    <property type="nucleotide sequence ID" value="NZ_SHCZ01000009.1"/>
</dbReference>
<accession>A0AAP2JTN5</accession>